<evidence type="ECO:0000256" key="1">
    <source>
        <dbReference type="ARBA" id="ARBA00022801"/>
    </source>
</evidence>
<keyword evidence="4" id="KW-1185">Reference proteome</keyword>
<keyword evidence="1" id="KW-0378">Hydrolase</keyword>
<protein>
    <recommendedName>
        <fullName evidence="2">PPM-type phosphatase domain-containing protein</fullName>
    </recommendedName>
</protein>
<reference evidence="4" key="1">
    <citation type="journal article" date="2019" name="Int. J. Syst. Evol. Microbiol.">
        <title>The Global Catalogue of Microorganisms (GCM) 10K type strain sequencing project: providing services to taxonomists for standard genome sequencing and annotation.</title>
        <authorList>
            <consortium name="The Broad Institute Genomics Platform"/>
            <consortium name="The Broad Institute Genome Sequencing Center for Infectious Disease"/>
            <person name="Wu L."/>
            <person name="Ma J."/>
        </authorList>
    </citation>
    <scope>NUCLEOTIDE SEQUENCE [LARGE SCALE GENOMIC DNA]</scope>
    <source>
        <strain evidence="4">JCM 10425</strain>
    </source>
</reference>
<dbReference type="PANTHER" id="PTHR43156:SF2">
    <property type="entry name" value="STAGE II SPORULATION PROTEIN E"/>
    <property type="match status" value="1"/>
</dbReference>
<dbReference type="InterPro" id="IPR029016">
    <property type="entry name" value="GAF-like_dom_sf"/>
</dbReference>
<dbReference type="Proteomes" id="UP001500967">
    <property type="component" value="Unassembled WGS sequence"/>
</dbReference>
<dbReference type="Gene3D" id="3.60.40.10">
    <property type="entry name" value="PPM-type phosphatase domain"/>
    <property type="match status" value="1"/>
</dbReference>
<dbReference type="InterPro" id="IPR001932">
    <property type="entry name" value="PPM-type_phosphatase-like_dom"/>
</dbReference>
<dbReference type="EMBL" id="BAAAGX010000016">
    <property type="protein sequence ID" value="GAA0252350.1"/>
    <property type="molecule type" value="Genomic_DNA"/>
</dbReference>
<dbReference type="PANTHER" id="PTHR43156">
    <property type="entry name" value="STAGE II SPORULATION PROTEIN E-RELATED"/>
    <property type="match status" value="1"/>
</dbReference>
<gene>
    <name evidence="3" type="ORF">GCM10009539_41900</name>
</gene>
<dbReference type="InterPro" id="IPR036457">
    <property type="entry name" value="PPM-type-like_dom_sf"/>
</dbReference>
<dbReference type="Pfam" id="PF13492">
    <property type="entry name" value="GAF_3"/>
    <property type="match status" value="1"/>
</dbReference>
<proteinExistence type="predicted"/>
<comment type="caution">
    <text evidence="3">The sequence shown here is derived from an EMBL/GenBank/DDBJ whole genome shotgun (WGS) entry which is preliminary data.</text>
</comment>
<accession>A0ABP3E821</accession>
<evidence type="ECO:0000313" key="4">
    <source>
        <dbReference type="Proteomes" id="UP001500967"/>
    </source>
</evidence>
<dbReference type="RefSeq" id="WP_344650560.1">
    <property type="nucleotide sequence ID" value="NZ_BAAAGX010000016.1"/>
</dbReference>
<evidence type="ECO:0000259" key="2">
    <source>
        <dbReference type="SMART" id="SM00331"/>
    </source>
</evidence>
<feature type="domain" description="PPM-type phosphatase" evidence="2">
    <location>
        <begin position="203"/>
        <end position="420"/>
    </location>
</feature>
<organism evidence="3 4">
    <name type="scientific">Cryptosporangium japonicum</name>
    <dbReference type="NCBI Taxonomy" id="80872"/>
    <lineage>
        <taxon>Bacteria</taxon>
        <taxon>Bacillati</taxon>
        <taxon>Actinomycetota</taxon>
        <taxon>Actinomycetes</taxon>
        <taxon>Cryptosporangiales</taxon>
        <taxon>Cryptosporangiaceae</taxon>
        <taxon>Cryptosporangium</taxon>
    </lineage>
</organism>
<dbReference type="InterPro" id="IPR052016">
    <property type="entry name" value="Bact_Sigma-Reg"/>
</dbReference>
<evidence type="ECO:0000313" key="3">
    <source>
        <dbReference type="EMBL" id="GAA0252350.1"/>
    </source>
</evidence>
<dbReference type="SUPFAM" id="SSF81606">
    <property type="entry name" value="PP2C-like"/>
    <property type="match status" value="1"/>
</dbReference>
<dbReference type="Gene3D" id="3.30.450.40">
    <property type="match status" value="1"/>
</dbReference>
<dbReference type="Pfam" id="PF07228">
    <property type="entry name" value="SpoIIE"/>
    <property type="match status" value="1"/>
</dbReference>
<name>A0ABP3E821_9ACTN</name>
<dbReference type="InterPro" id="IPR003018">
    <property type="entry name" value="GAF"/>
</dbReference>
<sequence>MSEDLRARLRRAEDELRSQVDAQARLAFLAAISLELDSSHEVDETFLRVSRMMVPAVADACLVYLRDDGGPRLVAAAHLDVAQERALRAHVPGCPTLVERVDEVLRSGTPIESGVECVCADGLPARYADGVLVPLRARGRVFGGLWLARDRLGADSRMLDVGFVDDLGRRVALAVDNALLHRQRRDNVIALQRRLLPPTLPRTPQFEFAAAYEVADVSLDVGGDFYDVVRQPGGAFALVVGDVCGRGASAAGLNGLSRHTLRLLLEEGWSPADALARLNRSIRDEGNLAQFCTVLVVSLTPVDGGATGTVTSAGHPLPYRIEAGGTVTECGRNGQLLGVFPQLRTEDVPIRLGVGDTLFLYTDGVTEARGPAGLFEDRLAAELAAAPGSSAAETVERVRAAVTAYRRSAADDVAILAARLRAPDAEGMLTRDEGVGARGE</sequence>
<dbReference type="SUPFAM" id="SSF55781">
    <property type="entry name" value="GAF domain-like"/>
    <property type="match status" value="1"/>
</dbReference>
<dbReference type="SMART" id="SM00331">
    <property type="entry name" value="PP2C_SIG"/>
    <property type="match status" value="1"/>
</dbReference>